<dbReference type="GO" id="GO:0005886">
    <property type="term" value="C:plasma membrane"/>
    <property type="evidence" value="ECO:0007669"/>
    <property type="project" value="UniProtKB-SubCell"/>
</dbReference>
<comment type="subcellular location">
    <subcellularLocation>
        <location evidence="1">Cell membrane</location>
        <topology evidence="1">Multi-pass membrane protein</topology>
    </subcellularLocation>
</comment>
<dbReference type="InterPro" id="IPR022357">
    <property type="entry name" value="MIP_CS"/>
</dbReference>
<evidence type="ECO:0000256" key="9">
    <source>
        <dbReference type="SAM" id="MobiDB-lite"/>
    </source>
</evidence>
<feature type="compositionally biased region" description="Polar residues" evidence="9">
    <location>
        <begin position="227"/>
        <end position="243"/>
    </location>
</feature>
<keyword evidence="5 8" id="KW-0812">Transmembrane</keyword>
<dbReference type="PROSITE" id="PS00221">
    <property type="entry name" value="MIP"/>
    <property type="match status" value="1"/>
</dbReference>
<dbReference type="WBParaSite" id="maker-uti_cns_0008496-snap-gene-0.5-mRNA-1">
    <property type="protein sequence ID" value="maker-uti_cns_0008496-snap-gene-0.5-mRNA-1"/>
    <property type="gene ID" value="maker-uti_cns_0008496-snap-gene-0.5"/>
</dbReference>
<dbReference type="InterPro" id="IPR034294">
    <property type="entry name" value="Aquaporin_transptr"/>
</dbReference>
<evidence type="ECO:0000256" key="5">
    <source>
        <dbReference type="ARBA" id="ARBA00022692"/>
    </source>
</evidence>
<feature type="compositionally biased region" description="Polar residues" evidence="9">
    <location>
        <begin position="263"/>
        <end position="279"/>
    </location>
</feature>
<keyword evidence="6 10" id="KW-1133">Transmembrane helix</keyword>
<keyword evidence="3 8" id="KW-0813">Transport</keyword>
<name>A0A1I8HX72_9PLAT</name>
<organism evidence="12 13">
    <name type="scientific">Macrostomum lignano</name>
    <dbReference type="NCBI Taxonomy" id="282301"/>
    <lineage>
        <taxon>Eukaryota</taxon>
        <taxon>Metazoa</taxon>
        <taxon>Spiralia</taxon>
        <taxon>Lophotrochozoa</taxon>
        <taxon>Platyhelminthes</taxon>
        <taxon>Rhabditophora</taxon>
        <taxon>Macrostomorpha</taxon>
        <taxon>Macrostomida</taxon>
        <taxon>Macrostomidae</taxon>
        <taxon>Macrostomum</taxon>
    </lineage>
</organism>
<protein>
    <submittedName>
        <fullName evidence="13">Aquaporin</fullName>
    </submittedName>
</protein>
<keyword evidence="4" id="KW-1003">Cell membrane</keyword>
<dbReference type="PANTHER" id="PTHR19139">
    <property type="entry name" value="AQUAPORIN TRANSPORTER"/>
    <property type="match status" value="1"/>
</dbReference>
<dbReference type="Gene3D" id="1.20.1080.10">
    <property type="entry name" value="Glycerol uptake facilitator protein"/>
    <property type="match status" value="2"/>
</dbReference>
<dbReference type="AlphaFoldDB" id="A0A1I8HX72"/>
<keyword evidence="12" id="KW-1185">Reference proteome</keyword>
<dbReference type="InterPro" id="IPR023271">
    <property type="entry name" value="Aquaporin-like"/>
</dbReference>
<evidence type="ECO:0000256" key="3">
    <source>
        <dbReference type="ARBA" id="ARBA00022448"/>
    </source>
</evidence>
<dbReference type="Proteomes" id="UP000095280">
    <property type="component" value="Unplaced"/>
</dbReference>
<evidence type="ECO:0000256" key="2">
    <source>
        <dbReference type="ARBA" id="ARBA00006175"/>
    </source>
</evidence>
<evidence type="ECO:0000313" key="13">
    <source>
        <dbReference type="WBParaSite" id="maker-uti_cns_0008496-snap-gene-0.5-mRNA-1"/>
    </source>
</evidence>
<evidence type="ECO:0000256" key="7">
    <source>
        <dbReference type="ARBA" id="ARBA00023136"/>
    </source>
</evidence>
<keyword evidence="11" id="KW-0732">Signal</keyword>
<accession>A0A1I8HX72</accession>
<evidence type="ECO:0000256" key="1">
    <source>
        <dbReference type="ARBA" id="ARBA00004651"/>
    </source>
</evidence>
<evidence type="ECO:0000256" key="6">
    <source>
        <dbReference type="ARBA" id="ARBA00022989"/>
    </source>
</evidence>
<comment type="similarity">
    <text evidence="2 8">Belongs to the MIP/aquaporin (TC 1.A.8) family.</text>
</comment>
<dbReference type="SUPFAM" id="SSF81338">
    <property type="entry name" value="Aquaporin-like"/>
    <property type="match status" value="2"/>
</dbReference>
<dbReference type="PRINTS" id="PR00783">
    <property type="entry name" value="MINTRINSICP"/>
</dbReference>
<feature type="transmembrane region" description="Helical" evidence="10">
    <location>
        <begin position="83"/>
        <end position="105"/>
    </location>
</feature>
<evidence type="ECO:0000313" key="12">
    <source>
        <dbReference type="Proteomes" id="UP000095280"/>
    </source>
</evidence>
<dbReference type="Pfam" id="PF00230">
    <property type="entry name" value="MIP"/>
    <property type="match status" value="2"/>
</dbReference>
<keyword evidence="7 10" id="KW-0472">Membrane</keyword>
<dbReference type="InterPro" id="IPR000425">
    <property type="entry name" value="MIP"/>
</dbReference>
<feature type="chain" id="PRO_5009320528" evidence="11">
    <location>
        <begin position="23"/>
        <end position="383"/>
    </location>
</feature>
<sequence>AVRAEFLGTLLLVYFGCGATLAVAPSAPGCEGGAGDPALTVALAFGLAVAVITQCTGHASGAHLNPALSLAMLATGRISAARALFYTLAQIVGGLSGSGLLIGVARQRLSSAAATEASVSNETSPVAVGPVYFLPTVASDTHPGQAFGAEFMATFVYAFATFACMEPRRPVELGCRSVIVGLAVAMGHLVSGKGLREAAAWERSTAQQNLVSCHSRPVGSEMKEEPPSSSRGTNSRIASSSANLAERGETGRGRERIKETSNEESGTSQSKQLAASGNQGKFGVARRDEKTGRRRLPLSGAGLNPVRCLGPALLTGSWRHHWLYWAGPLLGGLAGGLTCEYAQDSRSELHYLRRSLLLRGIGRGGGLRTGGNGGGGGGGGSEG</sequence>
<evidence type="ECO:0000256" key="10">
    <source>
        <dbReference type="SAM" id="Phobius"/>
    </source>
</evidence>
<evidence type="ECO:0000256" key="4">
    <source>
        <dbReference type="ARBA" id="ARBA00022475"/>
    </source>
</evidence>
<evidence type="ECO:0000256" key="8">
    <source>
        <dbReference type="RuleBase" id="RU000477"/>
    </source>
</evidence>
<feature type="region of interest" description="Disordered" evidence="9">
    <location>
        <begin position="210"/>
        <end position="301"/>
    </location>
</feature>
<feature type="transmembrane region" description="Helical" evidence="10">
    <location>
        <begin position="38"/>
        <end position="62"/>
    </location>
</feature>
<reference evidence="13" key="1">
    <citation type="submission" date="2016-11" db="UniProtKB">
        <authorList>
            <consortium name="WormBaseParasite"/>
        </authorList>
    </citation>
    <scope>IDENTIFICATION</scope>
</reference>
<feature type="compositionally biased region" description="Basic and acidic residues" evidence="9">
    <location>
        <begin position="246"/>
        <end position="261"/>
    </location>
</feature>
<dbReference type="PANTHER" id="PTHR19139:SF199">
    <property type="entry name" value="MIP17260P"/>
    <property type="match status" value="1"/>
</dbReference>
<evidence type="ECO:0000256" key="11">
    <source>
        <dbReference type="SAM" id="SignalP"/>
    </source>
</evidence>
<proteinExistence type="inferred from homology"/>
<feature type="signal peptide" evidence="11">
    <location>
        <begin position="1"/>
        <end position="22"/>
    </location>
</feature>
<dbReference type="GO" id="GO:0015267">
    <property type="term" value="F:channel activity"/>
    <property type="evidence" value="ECO:0007669"/>
    <property type="project" value="InterPro"/>
</dbReference>